<keyword evidence="2" id="KW-0812">Transmembrane</keyword>
<gene>
    <name evidence="4" type="ORF">CYMTET_23753</name>
</gene>
<reference evidence="4 5" key="1">
    <citation type="journal article" date="2015" name="Genome Biol. Evol.">
        <title>Comparative Genomics of a Bacterivorous Green Alga Reveals Evolutionary Causalities and Consequences of Phago-Mixotrophic Mode of Nutrition.</title>
        <authorList>
            <person name="Burns J.A."/>
            <person name="Paasch A."/>
            <person name="Narechania A."/>
            <person name="Kim E."/>
        </authorList>
    </citation>
    <scope>NUCLEOTIDE SEQUENCE [LARGE SCALE GENOMIC DNA]</scope>
    <source>
        <strain evidence="4 5">PLY_AMNH</strain>
    </source>
</reference>
<feature type="transmembrane region" description="Helical" evidence="2">
    <location>
        <begin position="42"/>
        <end position="62"/>
    </location>
</feature>
<evidence type="ECO:0000313" key="4">
    <source>
        <dbReference type="EMBL" id="KAK3267704.1"/>
    </source>
</evidence>
<name>A0AAE0FXB6_9CHLO</name>
<feature type="signal peptide" evidence="3">
    <location>
        <begin position="1"/>
        <end position="18"/>
    </location>
</feature>
<evidence type="ECO:0000256" key="3">
    <source>
        <dbReference type="SAM" id="SignalP"/>
    </source>
</evidence>
<evidence type="ECO:0000256" key="1">
    <source>
        <dbReference type="SAM" id="MobiDB-lite"/>
    </source>
</evidence>
<evidence type="ECO:0008006" key="6">
    <source>
        <dbReference type="Google" id="ProtNLM"/>
    </source>
</evidence>
<evidence type="ECO:0000256" key="2">
    <source>
        <dbReference type="SAM" id="Phobius"/>
    </source>
</evidence>
<evidence type="ECO:0000313" key="5">
    <source>
        <dbReference type="Proteomes" id="UP001190700"/>
    </source>
</evidence>
<dbReference type="AlphaFoldDB" id="A0AAE0FXB6"/>
<feature type="chain" id="PRO_5042047285" description="Membrane protein UL124" evidence="3">
    <location>
        <begin position="19"/>
        <end position="106"/>
    </location>
</feature>
<sequence length="106" mass="11203">MVAFMVILMAILPATTSAATLDTTNNHAEQPDTQSLSGAPDHVALATMLVLATCAAAAMWILPKAHRHIPNSHVALRLTSYNTTTTPTTAPTPQDTQTPSPSYYAT</sequence>
<organism evidence="4 5">
    <name type="scientific">Cymbomonas tetramitiformis</name>
    <dbReference type="NCBI Taxonomy" id="36881"/>
    <lineage>
        <taxon>Eukaryota</taxon>
        <taxon>Viridiplantae</taxon>
        <taxon>Chlorophyta</taxon>
        <taxon>Pyramimonadophyceae</taxon>
        <taxon>Pyramimonadales</taxon>
        <taxon>Pyramimonadaceae</taxon>
        <taxon>Cymbomonas</taxon>
    </lineage>
</organism>
<dbReference type="EMBL" id="LGRX02012247">
    <property type="protein sequence ID" value="KAK3267704.1"/>
    <property type="molecule type" value="Genomic_DNA"/>
</dbReference>
<keyword evidence="2" id="KW-0472">Membrane</keyword>
<comment type="caution">
    <text evidence="4">The sequence shown here is derived from an EMBL/GenBank/DDBJ whole genome shotgun (WGS) entry which is preliminary data.</text>
</comment>
<proteinExistence type="predicted"/>
<accession>A0AAE0FXB6</accession>
<protein>
    <recommendedName>
        <fullName evidence="6">Membrane protein UL124</fullName>
    </recommendedName>
</protein>
<keyword evidence="2" id="KW-1133">Transmembrane helix</keyword>
<keyword evidence="3" id="KW-0732">Signal</keyword>
<feature type="region of interest" description="Disordered" evidence="1">
    <location>
        <begin position="83"/>
        <end position="106"/>
    </location>
</feature>
<keyword evidence="5" id="KW-1185">Reference proteome</keyword>
<dbReference type="Proteomes" id="UP001190700">
    <property type="component" value="Unassembled WGS sequence"/>
</dbReference>